<keyword evidence="2" id="KW-1185">Reference proteome</keyword>
<dbReference type="InterPro" id="IPR019027">
    <property type="entry name" value="Pilus_biogenesis_CpaD-related"/>
</dbReference>
<dbReference type="RefSeq" id="WP_038743096.1">
    <property type="nucleotide sequence ID" value="NZ_CP013424.1"/>
</dbReference>
<sequence length="148" mass="15066">MAIRSEPKPRRRAHGAHGAHRARRAAAACAAAALAALAGCMSGHPPYGMPDASAIGYDARTGLARAPDCAALEQRSQMIDAGRARPGVSFGCATYGNLAAMLARPADLVAPLPYAGADAALGASAVRRYDEGRTTPLNATSTTTAVTH</sequence>
<evidence type="ECO:0000313" key="2">
    <source>
        <dbReference type="Proteomes" id="UP000070255"/>
    </source>
</evidence>
<gene>
    <name evidence="1" type="ORF">WS72_09920</name>
</gene>
<comment type="caution">
    <text evidence="1">The sequence shown here is derived from an EMBL/GenBank/DDBJ whole genome shotgun (WGS) entry which is preliminary data.</text>
</comment>
<dbReference type="Pfam" id="PF09476">
    <property type="entry name" value="Pilus_CpaD"/>
    <property type="match status" value="1"/>
</dbReference>
<evidence type="ECO:0008006" key="3">
    <source>
        <dbReference type="Google" id="ProtNLM"/>
    </source>
</evidence>
<dbReference type="Proteomes" id="UP000070255">
    <property type="component" value="Unassembled WGS sequence"/>
</dbReference>
<protein>
    <recommendedName>
        <fullName evidence="3">Lipoprotein</fullName>
    </recommendedName>
</protein>
<name>A0ABR5TDU2_9BURK</name>
<reference evidence="1 2" key="1">
    <citation type="submission" date="2015-11" db="EMBL/GenBank/DDBJ databases">
        <authorList>
            <person name="Sahl J."/>
            <person name="Wagner D."/>
            <person name="Keim P."/>
        </authorList>
    </citation>
    <scope>NUCLEOTIDE SEQUENCE [LARGE SCALE GENOMIC DNA]</scope>
    <source>
        <strain evidence="1 2">BDU18</strain>
    </source>
</reference>
<dbReference type="EMBL" id="LNJQ01000001">
    <property type="protein sequence ID" value="KWZ43147.1"/>
    <property type="molecule type" value="Genomic_DNA"/>
</dbReference>
<organism evidence="1 2">
    <name type="scientific">Burkholderia savannae</name>
    <dbReference type="NCBI Taxonomy" id="1637837"/>
    <lineage>
        <taxon>Bacteria</taxon>
        <taxon>Pseudomonadati</taxon>
        <taxon>Pseudomonadota</taxon>
        <taxon>Betaproteobacteria</taxon>
        <taxon>Burkholderiales</taxon>
        <taxon>Burkholderiaceae</taxon>
        <taxon>Burkholderia</taxon>
        <taxon>pseudomallei group</taxon>
    </lineage>
</organism>
<proteinExistence type="predicted"/>
<evidence type="ECO:0000313" key="1">
    <source>
        <dbReference type="EMBL" id="KWZ43147.1"/>
    </source>
</evidence>
<accession>A0ABR5TDU2</accession>